<evidence type="ECO:0000313" key="2">
    <source>
        <dbReference type="EMBL" id="KJF69416.1"/>
    </source>
</evidence>
<dbReference type="Proteomes" id="UP000052068">
    <property type="component" value="Unassembled WGS sequence"/>
</dbReference>
<reference evidence="2 3" key="1">
    <citation type="submission" date="2015-03" db="EMBL/GenBank/DDBJ databases">
        <title>Draft Genome Sequences of Agrobacterium nepotum Strain 39/7T (= CFBP 7436T = LMG 26435T) and Agrobacterium sp. Strain KFB 330 (= CFBP 8308 = LMG 28674).</title>
        <authorList>
            <person name="Kuzmanovic N."/>
            <person name="Pulawska J."/>
            <person name="Obradovic A."/>
        </authorList>
    </citation>
    <scope>NUCLEOTIDE SEQUENCE [LARGE SCALE GENOMIC DNA]</scope>
    <source>
        <strain evidence="2 3">39/7</strain>
    </source>
</reference>
<sequence length="85" mass="9714">MFDFEISAKISGAVGYTLVALFFAFETLLEQKRSGKAVTFAGLFGFVLCILWPAAIILVLIWVLYSYLARTGFSNWCRSIIFRWF</sequence>
<evidence type="ECO:0000256" key="1">
    <source>
        <dbReference type="SAM" id="Phobius"/>
    </source>
</evidence>
<protein>
    <submittedName>
        <fullName evidence="2">Uncharacterized protein</fullName>
    </submittedName>
</protein>
<name>A0ABR5CX60_9HYPH</name>
<gene>
    <name evidence="2" type="ORF">RS75_02295</name>
</gene>
<keyword evidence="1" id="KW-1133">Transmembrane helix</keyword>
<proteinExistence type="predicted"/>
<feature type="transmembrane region" description="Helical" evidence="1">
    <location>
        <begin position="37"/>
        <end position="65"/>
    </location>
</feature>
<keyword evidence="1" id="KW-0472">Membrane</keyword>
<evidence type="ECO:0000313" key="3">
    <source>
        <dbReference type="Proteomes" id="UP000052068"/>
    </source>
</evidence>
<dbReference type="RefSeq" id="WP_045016962.1">
    <property type="nucleotide sequence ID" value="NZ_JWJH01000002.1"/>
</dbReference>
<feature type="transmembrane region" description="Helical" evidence="1">
    <location>
        <begin position="6"/>
        <end position="25"/>
    </location>
</feature>
<dbReference type="EMBL" id="JWJH01000002">
    <property type="protein sequence ID" value="KJF69416.1"/>
    <property type="molecule type" value="Genomic_DNA"/>
</dbReference>
<accession>A0ABR5CX60</accession>
<keyword evidence="1" id="KW-0812">Transmembrane</keyword>
<comment type="caution">
    <text evidence="2">The sequence shown here is derived from an EMBL/GenBank/DDBJ whole genome shotgun (WGS) entry which is preliminary data.</text>
</comment>
<keyword evidence="3" id="KW-1185">Reference proteome</keyword>
<organism evidence="2 3">
    <name type="scientific">Rhizobium nepotum 39/7</name>
    <dbReference type="NCBI Taxonomy" id="1368418"/>
    <lineage>
        <taxon>Bacteria</taxon>
        <taxon>Pseudomonadati</taxon>
        <taxon>Pseudomonadota</taxon>
        <taxon>Alphaproteobacteria</taxon>
        <taxon>Hyphomicrobiales</taxon>
        <taxon>Rhizobiaceae</taxon>
        <taxon>Rhizobium/Agrobacterium group</taxon>
        <taxon>Rhizobium</taxon>
    </lineage>
</organism>